<dbReference type="AlphaFoldDB" id="A0ABC9WQF8"/>
<comment type="caution">
    <text evidence="1">The sequence shown here is derived from an EMBL/GenBank/DDBJ whole genome shotgun (WGS) entry which is preliminary data.</text>
</comment>
<dbReference type="EMBL" id="BAAFJT010000003">
    <property type="protein sequence ID" value="GAB0187516.1"/>
    <property type="molecule type" value="Genomic_DNA"/>
</dbReference>
<protein>
    <submittedName>
        <fullName evidence="1">Uncharacterized protein</fullName>
    </submittedName>
</protein>
<gene>
    <name evidence="1" type="ORF">GRJ2_001216900</name>
</gene>
<evidence type="ECO:0000313" key="1">
    <source>
        <dbReference type="EMBL" id="GAB0187516.1"/>
    </source>
</evidence>
<keyword evidence="2" id="KW-1185">Reference proteome</keyword>
<name>A0ABC9WQF8_GRUJA</name>
<dbReference type="Proteomes" id="UP001623348">
    <property type="component" value="Unassembled WGS sequence"/>
</dbReference>
<reference evidence="1 2" key="1">
    <citation type="submission" date="2024-06" db="EMBL/GenBank/DDBJ databases">
        <title>The draft genome of Grus japonensis, version 3.</title>
        <authorList>
            <person name="Nabeshima K."/>
            <person name="Suzuki S."/>
            <person name="Onuma M."/>
        </authorList>
    </citation>
    <scope>NUCLEOTIDE SEQUENCE [LARGE SCALE GENOMIC DNA]</scope>
    <source>
        <strain evidence="1 2">451A</strain>
    </source>
</reference>
<organism evidence="1 2">
    <name type="scientific">Grus japonensis</name>
    <name type="common">Japanese crane</name>
    <name type="synonym">Red-crowned crane</name>
    <dbReference type="NCBI Taxonomy" id="30415"/>
    <lineage>
        <taxon>Eukaryota</taxon>
        <taxon>Metazoa</taxon>
        <taxon>Chordata</taxon>
        <taxon>Craniata</taxon>
        <taxon>Vertebrata</taxon>
        <taxon>Euteleostomi</taxon>
        <taxon>Archelosauria</taxon>
        <taxon>Archosauria</taxon>
        <taxon>Dinosauria</taxon>
        <taxon>Saurischia</taxon>
        <taxon>Theropoda</taxon>
        <taxon>Coelurosauria</taxon>
        <taxon>Aves</taxon>
        <taxon>Neognathae</taxon>
        <taxon>Neoaves</taxon>
        <taxon>Gruiformes</taxon>
        <taxon>Gruidae</taxon>
        <taxon>Grus</taxon>
    </lineage>
</organism>
<evidence type="ECO:0000313" key="2">
    <source>
        <dbReference type="Proteomes" id="UP001623348"/>
    </source>
</evidence>
<proteinExistence type="predicted"/>
<sequence>MPETEMSHLRGLMQVPGDALSKDMGDGDPGGCSARLGGRIWVCWRTEALFKARDIIQGGKKAFLLFSP</sequence>
<accession>A0ABC9WQF8</accession>